<feature type="compositionally biased region" description="Basic residues" evidence="11">
    <location>
        <begin position="105"/>
        <end position="117"/>
    </location>
</feature>
<dbReference type="Proteomes" id="UP000694397">
    <property type="component" value="Chromosome 3"/>
</dbReference>
<feature type="region of interest" description="Disordered" evidence="11">
    <location>
        <begin position="85"/>
        <end position="242"/>
    </location>
</feature>
<feature type="compositionally biased region" description="Basic residues" evidence="11">
    <location>
        <begin position="220"/>
        <end position="229"/>
    </location>
</feature>
<keyword evidence="6 10" id="KW-0175">Coiled coil</keyword>
<proteinExistence type="inferred from homology"/>
<dbReference type="GeneID" id="108926087"/>
<feature type="compositionally biased region" description="Polar residues" evidence="11">
    <location>
        <begin position="144"/>
        <end position="161"/>
    </location>
</feature>
<organism evidence="12 13">
    <name type="scientific">Scleropages formosus</name>
    <name type="common">Asian bonytongue</name>
    <name type="synonym">Osteoglossum formosum</name>
    <dbReference type="NCBI Taxonomy" id="113540"/>
    <lineage>
        <taxon>Eukaryota</taxon>
        <taxon>Metazoa</taxon>
        <taxon>Chordata</taxon>
        <taxon>Craniata</taxon>
        <taxon>Vertebrata</taxon>
        <taxon>Euteleostomi</taxon>
        <taxon>Actinopterygii</taxon>
        <taxon>Neopterygii</taxon>
        <taxon>Teleostei</taxon>
        <taxon>Osteoglossocephala</taxon>
        <taxon>Osteoglossomorpha</taxon>
        <taxon>Osteoglossiformes</taxon>
        <taxon>Osteoglossidae</taxon>
        <taxon>Scleropages</taxon>
    </lineage>
</organism>
<feature type="compositionally biased region" description="Basic and acidic residues" evidence="11">
    <location>
        <begin position="162"/>
        <end position="184"/>
    </location>
</feature>
<gene>
    <name evidence="12" type="primary">cenpu</name>
</gene>
<dbReference type="InterPro" id="IPR025214">
    <property type="entry name" value="CENP-U"/>
</dbReference>
<dbReference type="GO" id="GO:0005634">
    <property type="term" value="C:nucleus"/>
    <property type="evidence" value="ECO:0007669"/>
    <property type="project" value="UniProtKB-SubCell"/>
</dbReference>
<protein>
    <recommendedName>
        <fullName evidence="4">Centromere protein U</fullName>
    </recommendedName>
    <alternativeName>
        <fullName evidence="9">MLF1-interacting protein</fullName>
    </alternativeName>
</protein>
<dbReference type="KEGG" id="sfm:108926087"/>
<evidence type="ECO:0000256" key="4">
    <source>
        <dbReference type="ARBA" id="ARBA00016402"/>
    </source>
</evidence>
<dbReference type="Pfam" id="PF13097">
    <property type="entry name" value="CENP-U"/>
    <property type="match status" value="1"/>
</dbReference>
<feature type="coiled-coil region" evidence="10">
    <location>
        <begin position="314"/>
        <end position="355"/>
    </location>
</feature>
<dbReference type="GeneTree" id="ENSGT00390000015511"/>
<name>A0A8C9S640_SCLFO</name>
<reference evidence="12 13" key="1">
    <citation type="submission" date="2019-04" db="EMBL/GenBank/DDBJ databases">
        <authorList>
            <consortium name="Wellcome Sanger Institute Data Sharing"/>
        </authorList>
    </citation>
    <scope>NUCLEOTIDE SEQUENCE [LARGE SCALE GENOMIC DNA]</scope>
</reference>
<reference evidence="12" key="2">
    <citation type="submission" date="2025-08" db="UniProtKB">
        <authorList>
            <consortium name="Ensembl"/>
        </authorList>
    </citation>
    <scope>IDENTIFICATION</scope>
</reference>
<evidence type="ECO:0000256" key="3">
    <source>
        <dbReference type="ARBA" id="ARBA00010440"/>
    </source>
</evidence>
<dbReference type="PANTHER" id="PTHR32222">
    <property type="entry name" value="CENTROMERE PROTEIN U"/>
    <property type="match status" value="1"/>
</dbReference>
<dbReference type="RefSeq" id="XP_018594078.1">
    <property type="nucleotide sequence ID" value="XM_018738562.2"/>
</dbReference>
<dbReference type="GO" id="GO:0000775">
    <property type="term" value="C:chromosome, centromeric region"/>
    <property type="evidence" value="ECO:0007669"/>
    <property type="project" value="UniProtKB-SubCell"/>
</dbReference>
<keyword evidence="7" id="KW-0539">Nucleus</keyword>
<keyword evidence="5" id="KW-0158">Chromosome</keyword>
<keyword evidence="13" id="KW-1185">Reference proteome</keyword>
<evidence type="ECO:0000256" key="6">
    <source>
        <dbReference type="ARBA" id="ARBA00023054"/>
    </source>
</evidence>
<dbReference type="PANTHER" id="PTHR32222:SF1">
    <property type="entry name" value="CENTROMERE PROTEIN U"/>
    <property type="match status" value="1"/>
</dbReference>
<evidence type="ECO:0000256" key="11">
    <source>
        <dbReference type="SAM" id="MobiDB-lite"/>
    </source>
</evidence>
<sequence length="422" mass="47333">MKYSGSYKFDTAGLRKMSSKKSRVVKMLKKLQSDLLAEDGGVEKTQTLSSLNVSSIEKASFFEDDDVSIHGNPLHSTALEDVLSPALGQREGLPQPSVSKEETRGRRKSAGRCHAKGSHTLERQTGTRVKSRTLGRVSEGVETVETSGTQSGSAVTTSSKVLSEDHSVQPSDLRESTEKDDRKRLTSVSSEELSDDDTSWHTEQGKKKALPRGSVVNKTKGMHKNRNFRCRTSGPPKKKMRKEMDVKNPIDLDIALESFKAFVSEYIETVDSQSVKQAINAFSNTFEDRLMELISETKELSTLKKQNTKIDAAINRKRARLVEVKNELIKSEVQLKKMEKEHAQLRERLTDIQSSTSFLADLRDLNKEYLAYRERHPGEVEMYGPSSLPALLLEARRVMGAEQQLKIINEKLQQALDRAAYS</sequence>
<evidence type="ECO:0000256" key="8">
    <source>
        <dbReference type="ARBA" id="ARBA00023328"/>
    </source>
</evidence>
<dbReference type="OrthoDB" id="8959258at2759"/>
<reference evidence="12" key="3">
    <citation type="submission" date="2025-09" db="UniProtKB">
        <authorList>
            <consortium name="Ensembl"/>
        </authorList>
    </citation>
    <scope>IDENTIFICATION</scope>
</reference>
<evidence type="ECO:0000256" key="9">
    <source>
        <dbReference type="ARBA" id="ARBA00031456"/>
    </source>
</evidence>
<dbReference type="Ensembl" id="ENSSFOT00015025478.2">
    <property type="protein sequence ID" value="ENSSFOP00015025200.1"/>
    <property type="gene ID" value="ENSSFOG00015016228.2"/>
</dbReference>
<evidence type="ECO:0000256" key="5">
    <source>
        <dbReference type="ARBA" id="ARBA00022454"/>
    </source>
</evidence>
<evidence type="ECO:0000256" key="10">
    <source>
        <dbReference type="SAM" id="Coils"/>
    </source>
</evidence>
<dbReference type="CTD" id="79682"/>
<evidence type="ECO:0000313" key="13">
    <source>
        <dbReference type="Proteomes" id="UP000694397"/>
    </source>
</evidence>
<evidence type="ECO:0000256" key="1">
    <source>
        <dbReference type="ARBA" id="ARBA00004123"/>
    </source>
</evidence>
<keyword evidence="8" id="KW-0137">Centromere</keyword>
<evidence type="ECO:0000313" key="12">
    <source>
        <dbReference type="Ensembl" id="ENSSFOP00015025200.1"/>
    </source>
</evidence>
<evidence type="ECO:0000256" key="7">
    <source>
        <dbReference type="ARBA" id="ARBA00023242"/>
    </source>
</evidence>
<dbReference type="AlphaFoldDB" id="A0A8C9S640"/>
<comment type="subcellular location">
    <subcellularLocation>
        <location evidence="2">Chromosome</location>
        <location evidence="2">Centromere</location>
    </subcellularLocation>
    <subcellularLocation>
        <location evidence="1">Nucleus</location>
    </subcellularLocation>
</comment>
<comment type="similarity">
    <text evidence="3">Belongs to the CENP-U/AME1 family.</text>
</comment>
<evidence type="ECO:0000256" key="2">
    <source>
        <dbReference type="ARBA" id="ARBA00004584"/>
    </source>
</evidence>
<accession>A0A8C9S640</accession>